<comment type="caution">
    <text evidence="3">The sequence shown here is derived from an EMBL/GenBank/DDBJ whole genome shotgun (WGS) entry which is preliminary data.</text>
</comment>
<dbReference type="InterPro" id="IPR037138">
    <property type="entry name" value="His_deacetylse_dom_sf"/>
</dbReference>
<dbReference type="OrthoDB" id="9808367at2"/>
<gene>
    <name evidence="3" type="ORF">C5Y83_22345</name>
</gene>
<comment type="similarity">
    <text evidence="1">Belongs to the histone deacetylase family.</text>
</comment>
<evidence type="ECO:0000256" key="1">
    <source>
        <dbReference type="ARBA" id="ARBA00005947"/>
    </source>
</evidence>
<proteinExistence type="inferred from homology"/>
<dbReference type="SUPFAM" id="SSF52768">
    <property type="entry name" value="Arginase/deacetylase"/>
    <property type="match status" value="1"/>
</dbReference>
<dbReference type="CDD" id="cd09992">
    <property type="entry name" value="HDAC_classII"/>
    <property type="match status" value="1"/>
</dbReference>
<accession>A0A2S8FFL5</accession>
<dbReference type="Gene3D" id="3.40.800.20">
    <property type="entry name" value="Histone deacetylase domain"/>
    <property type="match status" value="1"/>
</dbReference>
<feature type="domain" description="Histone deacetylase" evidence="2">
    <location>
        <begin position="20"/>
        <end position="308"/>
    </location>
</feature>
<dbReference type="Proteomes" id="UP000238322">
    <property type="component" value="Unassembled WGS sequence"/>
</dbReference>
<organism evidence="3 4">
    <name type="scientific">Blastopirellula marina</name>
    <dbReference type="NCBI Taxonomy" id="124"/>
    <lineage>
        <taxon>Bacteria</taxon>
        <taxon>Pseudomonadati</taxon>
        <taxon>Planctomycetota</taxon>
        <taxon>Planctomycetia</taxon>
        <taxon>Pirellulales</taxon>
        <taxon>Pirellulaceae</taxon>
        <taxon>Blastopirellula</taxon>
    </lineage>
</organism>
<evidence type="ECO:0000259" key="2">
    <source>
        <dbReference type="Pfam" id="PF00850"/>
    </source>
</evidence>
<sequence length="313" mass="34700">MSNLIHYNDRCLKHLTGPHHPEAPIRLTSALEHLHREGVWDEWSHPEYSPATEDLLELVHDPGLVRYIRDLTSHGGGQIDEDTFTSADSFKAALLAAGAAVDATRRVIQGQATRAFSLSRPPGHHATRDQAMGFCLFNNVAVAAAVAIEQLELARVLVVDWDVHHGNGTQDIFWRSENVGFLSMHRYPFYPDSGDRDAQGEGPGRGYTVNLPIKYGTDRKTILNTFAHRLQDFADKVRPELVLISAGFDAHKEDPVGDLGLETDDFGAMTQTVNEIADTWCDGRIVSLLEGGYNPTRLAECIEAHLRELKSSD</sequence>
<dbReference type="Pfam" id="PF00850">
    <property type="entry name" value="Hist_deacetyl"/>
    <property type="match status" value="1"/>
</dbReference>
<dbReference type="RefSeq" id="WP_105332021.1">
    <property type="nucleotide sequence ID" value="NZ_PUHY01000013.1"/>
</dbReference>
<dbReference type="EMBL" id="PUHY01000013">
    <property type="protein sequence ID" value="PQO30946.1"/>
    <property type="molecule type" value="Genomic_DNA"/>
</dbReference>
<dbReference type="InterPro" id="IPR023696">
    <property type="entry name" value="Ureohydrolase_dom_sf"/>
</dbReference>
<reference evidence="3 4" key="1">
    <citation type="submission" date="2018-02" db="EMBL/GenBank/DDBJ databases">
        <title>Comparative genomes isolates from brazilian mangrove.</title>
        <authorList>
            <person name="Araujo J.E."/>
            <person name="Taketani R.G."/>
            <person name="Silva M.C.P."/>
            <person name="Loureco M.V."/>
            <person name="Andreote F.D."/>
        </authorList>
    </citation>
    <scope>NUCLEOTIDE SEQUENCE [LARGE SCALE GENOMIC DNA]</scope>
    <source>
        <strain evidence="3 4">Hex-1 MGV</strain>
    </source>
</reference>
<name>A0A2S8FFL5_9BACT</name>
<protein>
    <submittedName>
        <fullName evidence="3">Histone deacetylase</fullName>
    </submittedName>
</protein>
<dbReference type="AlphaFoldDB" id="A0A2S8FFL5"/>
<dbReference type="GO" id="GO:0040029">
    <property type="term" value="P:epigenetic regulation of gene expression"/>
    <property type="evidence" value="ECO:0007669"/>
    <property type="project" value="TreeGrafter"/>
</dbReference>
<dbReference type="GO" id="GO:0004407">
    <property type="term" value="F:histone deacetylase activity"/>
    <property type="evidence" value="ECO:0007669"/>
    <property type="project" value="TreeGrafter"/>
</dbReference>
<dbReference type="InterPro" id="IPR023801">
    <property type="entry name" value="His_deacetylse_dom"/>
</dbReference>
<dbReference type="PRINTS" id="PR01270">
    <property type="entry name" value="HDASUPER"/>
</dbReference>
<dbReference type="PANTHER" id="PTHR10625">
    <property type="entry name" value="HISTONE DEACETYLASE HDAC1-RELATED"/>
    <property type="match status" value="1"/>
</dbReference>
<evidence type="ECO:0000313" key="3">
    <source>
        <dbReference type="EMBL" id="PQO30946.1"/>
    </source>
</evidence>
<dbReference type="PANTHER" id="PTHR10625:SF10">
    <property type="entry name" value="HISTONE DEACETYLASE HDAC1"/>
    <property type="match status" value="1"/>
</dbReference>
<evidence type="ECO:0000313" key="4">
    <source>
        <dbReference type="Proteomes" id="UP000238322"/>
    </source>
</evidence>
<dbReference type="InterPro" id="IPR000286">
    <property type="entry name" value="HDACs"/>
</dbReference>